<comment type="caution">
    <text evidence="3">The sequence shown here is derived from an EMBL/GenBank/DDBJ whole genome shotgun (WGS) entry which is preliminary data.</text>
</comment>
<evidence type="ECO:0000256" key="1">
    <source>
        <dbReference type="ARBA" id="ARBA00023242"/>
    </source>
</evidence>
<feature type="region of interest" description="Disordered" evidence="2">
    <location>
        <begin position="15"/>
        <end position="91"/>
    </location>
</feature>
<dbReference type="PANTHER" id="PTHR35392">
    <property type="entry name" value="ZN(II)2CYS6 TRANSCRIPTION FACTOR (EUROFUNG)-RELATED-RELATED"/>
    <property type="match status" value="1"/>
</dbReference>
<dbReference type="GO" id="GO:0008270">
    <property type="term" value="F:zinc ion binding"/>
    <property type="evidence" value="ECO:0007669"/>
    <property type="project" value="InterPro"/>
</dbReference>
<feature type="compositionally biased region" description="Polar residues" evidence="2">
    <location>
        <begin position="364"/>
        <end position="377"/>
    </location>
</feature>
<dbReference type="Proteomes" id="UP000254866">
    <property type="component" value="Unassembled WGS sequence"/>
</dbReference>
<keyword evidence="4" id="KW-1185">Reference proteome</keyword>
<reference evidence="3 4" key="1">
    <citation type="journal article" date="2018" name="IMA Fungus">
        <title>IMA Genome-F 9: Draft genome sequence of Annulohypoxylon stygium, Aspergillus mulundensis, Berkeleyomyces basicola (syn. Thielaviopsis basicola), Ceratocystis smalleyi, two Cercospora beticola strains, Coleophoma cylindrospora, Fusarium fracticaudum, Phialophora cf. hyalina, and Morchella septimelata.</title>
        <authorList>
            <person name="Wingfield B.D."/>
            <person name="Bills G.F."/>
            <person name="Dong Y."/>
            <person name="Huang W."/>
            <person name="Nel W.J."/>
            <person name="Swalarsk-Parry B.S."/>
            <person name="Vaghefi N."/>
            <person name="Wilken P.M."/>
            <person name="An Z."/>
            <person name="de Beer Z.W."/>
            <person name="De Vos L."/>
            <person name="Chen L."/>
            <person name="Duong T.A."/>
            <person name="Gao Y."/>
            <person name="Hammerbacher A."/>
            <person name="Kikkert J.R."/>
            <person name="Li Y."/>
            <person name="Li H."/>
            <person name="Li K."/>
            <person name="Li Q."/>
            <person name="Liu X."/>
            <person name="Ma X."/>
            <person name="Naidoo K."/>
            <person name="Pethybridge S.J."/>
            <person name="Sun J."/>
            <person name="Steenkamp E.T."/>
            <person name="van der Nest M.A."/>
            <person name="van Wyk S."/>
            <person name="Wingfield M.J."/>
            <person name="Xiong C."/>
            <person name="Yue Q."/>
            <person name="Zhang X."/>
        </authorList>
    </citation>
    <scope>NUCLEOTIDE SEQUENCE [LARGE SCALE GENOMIC DNA]</scope>
    <source>
        <strain evidence="3 4">BP 5553</strain>
    </source>
</reference>
<dbReference type="EMBL" id="NPIC01000005">
    <property type="protein sequence ID" value="RDL36035.1"/>
    <property type="molecule type" value="Genomic_DNA"/>
</dbReference>
<dbReference type="InterPro" id="IPR052973">
    <property type="entry name" value="Fungal_sec-metab_reg_TF"/>
</dbReference>
<dbReference type="GO" id="GO:0000981">
    <property type="term" value="F:DNA-binding transcription factor activity, RNA polymerase II-specific"/>
    <property type="evidence" value="ECO:0007669"/>
    <property type="project" value="InterPro"/>
</dbReference>
<organism evidence="3 4">
    <name type="scientific">Venustampulla echinocandica</name>
    <dbReference type="NCBI Taxonomy" id="2656787"/>
    <lineage>
        <taxon>Eukaryota</taxon>
        <taxon>Fungi</taxon>
        <taxon>Dikarya</taxon>
        <taxon>Ascomycota</taxon>
        <taxon>Pezizomycotina</taxon>
        <taxon>Leotiomycetes</taxon>
        <taxon>Helotiales</taxon>
        <taxon>Pleuroascaceae</taxon>
        <taxon>Venustampulla</taxon>
    </lineage>
</organism>
<proteinExistence type="predicted"/>
<feature type="region of interest" description="Disordered" evidence="2">
    <location>
        <begin position="335"/>
        <end position="384"/>
    </location>
</feature>
<feature type="compositionally biased region" description="Polar residues" evidence="2">
    <location>
        <begin position="60"/>
        <end position="77"/>
    </location>
</feature>
<protein>
    <submittedName>
        <fullName evidence="3">Uncharacterized protein</fullName>
    </submittedName>
</protein>
<dbReference type="RefSeq" id="XP_031868691.1">
    <property type="nucleotide sequence ID" value="XM_032015270.1"/>
</dbReference>
<accession>A0A370TKI3</accession>
<gene>
    <name evidence="3" type="ORF">BP5553_06647</name>
</gene>
<dbReference type="STRING" id="2656787.A0A370TKI3"/>
<feature type="compositionally biased region" description="Basic residues" evidence="2">
    <location>
        <begin position="30"/>
        <end position="39"/>
    </location>
</feature>
<dbReference type="InterPro" id="IPR001138">
    <property type="entry name" value="Zn2Cys6_DnaBD"/>
</dbReference>
<dbReference type="OrthoDB" id="4226666at2759"/>
<dbReference type="CDD" id="cd00067">
    <property type="entry name" value="GAL4"/>
    <property type="match status" value="1"/>
</dbReference>
<name>A0A370TKI3_9HELO</name>
<keyword evidence="1" id="KW-0539">Nucleus</keyword>
<evidence type="ECO:0000256" key="2">
    <source>
        <dbReference type="SAM" id="MobiDB-lite"/>
    </source>
</evidence>
<dbReference type="PANTHER" id="PTHR35392:SF5">
    <property type="entry name" value="ZN(2)-C6 FUNGAL-TYPE DOMAIN-CONTAINING PROTEIN"/>
    <property type="match status" value="1"/>
</dbReference>
<sequence>MLEATIPHASTAFAGRAVGWPPNSHSHSNSPRRNRRRRESKVVYHNSSSISRCAPPSPRNIPSSSQSKLPATYSFSHMPSRPVEQMRPRSEAEQPFKVENVDYFKSPYNDYDVGPSVHPENRTASSWQSDMISYTLAPQPPRSDQFLSDNTSPQNGFSFDISNDLASSWNEIIPNRGNIEIGMNNPPALDIPLAREARYGSLDSVPGCSPKSSGTSNSDGYVFPLMPSGVEQNSGTNQLCDFDLPDEYFYIGQPVDPSSTFPACSNSMYQDPFFSNHGLPVLDPLDFANAFTTAETQWSGSAMNIPRQTYDSQGPLNATSNPSWGLEEMSVPKCPTEKTVDNGTLEPTRGPRFEINAPPEEIQKTPSTDGHISQGTHTPVGDSENESWIISFDSNAYTPTHSSPLSQKSSPSHVSSPGHNEIASYSHPHVFSTFAGITKPTISRGRQRNLTALEKRQAREVREAKACWACHISKTKCSPCSPGSPCTQCARLVGKRRFCKFSCFNDPLESLYRFLVPDYLMAHFTKQDVEAFVGRNTKSWGTQSLLVRMAWGYRRPLEAEVVALELHSDYSEAGFQNTTVSNGSARPVLVRKRSPPLGIPLAAMDDMQDTYSRYVQDIVQTDLTQYAPVAYFKGDSGLLTRLLSIVCSFYYAGGFETDVEADLLRQALEIHVTCVILEKSLILDRDSTRIVQDHLQQEYPEKPVPRCVQRQIKLALFLEQQTRIHKVLKEWGNMMWTIGKTTSNDKKWAISFSVLMIIVLVIDKISVSAFYFCEAEIQHHGADPKSERAKFMQLISLTENELFERCKEIFHWKFKTRKGGKEACNPIRDGMEAFRGRAVGGGVASLTSGLQALVRDFGKIYDDPSVSGSSQIVGIELKSHCSLDQSRTSQAGVSPYTDSGRLTCIFLADFLDH</sequence>
<feature type="compositionally biased region" description="Low complexity" evidence="2">
    <location>
        <begin position="401"/>
        <end position="419"/>
    </location>
</feature>
<evidence type="ECO:0000313" key="3">
    <source>
        <dbReference type="EMBL" id="RDL36035.1"/>
    </source>
</evidence>
<feature type="region of interest" description="Disordered" evidence="2">
    <location>
        <begin position="399"/>
        <end position="422"/>
    </location>
</feature>
<dbReference type="GeneID" id="43599496"/>
<evidence type="ECO:0000313" key="4">
    <source>
        <dbReference type="Proteomes" id="UP000254866"/>
    </source>
</evidence>
<dbReference type="AlphaFoldDB" id="A0A370TKI3"/>